<dbReference type="Proteomes" id="UP000317374">
    <property type="component" value="Unassembled WGS sequence"/>
</dbReference>
<evidence type="ECO:0000259" key="9">
    <source>
        <dbReference type="Pfam" id="PF02753"/>
    </source>
</evidence>
<dbReference type="InterPro" id="IPR008962">
    <property type="entry name" value="PapD-like_sf"/>
</dbReference>
<dbReference type="AlphaFoldDB" id="A0A564H397"/>
<organism evidence="10 11">
    <name type="scientific">Klebsiella huaxiensis</name>
    <dbReference type="NCBI Taxonomy" id="2153354"/>
    <lineage>
        <taxon>Bacteria</taxon>
        <taxon>Pseudomonadati</taxon>
        <taxon>Pseudomonadota</taxon>
        <taxon>Gammaproteobacteria</taxon>
        <taxon>Enterobacterales</taxon>
        <taxon>Enterobacteriaceae</taxon>
        <taxon>Klebsiella/Raoultella group</taxon>
        <taxon>Klebsiella</taxon>
    </lineage>
</organism>
<feature type="domain" description="Pili assembly chaperone N-terminal" evidence="8">
    <location>
        <begin position="22"/>
        <end position="141"/>
    </location>
</feature>
<dbReference type="InterPro" id="IPR016148">
    <property type="entry name" value="Pili_assmbl_chaperone_C"/>
</dbReference>
<evidence type="ECO:0000256" key="3">
    <source>
        <dbReference type="ARBA" id="ARBA00022729"/>
    </source>
</evidence>
<evidence type="ECO:0000256" key="6">
    <source>
        <dbReference type="ARBA" id="ARBA00023319"/>
    </source>
</evidence>
<dbReference type="InterPro" id="IPR036316">
    <property type="entry name" value="Pili_assmbl_chap_C_dom_sf"/>
</dbReference>
<dbReference type="SUPFAM" id="SSF49354">
    <property type="entry name" value="PapD-like"/>
    <property type="match status" value="1"/>
</dbReference>
<keyword evidence="4" id="KW-0574">Periplasm</keyword>
<dbReference type="SUPFAM" id="SSF49584">
    <property type="entry name" value="Periplasmic chaperone C-domain"/>
    <property type="match status" value="1"/>
</dbReference>
<dbReference type="RefSeq" id="WP_142512294.1">
    <property type="nucleotide sequence ID" value="NZ_CABGGW010000002.1"/>
</dbReference>
<dbReference type="PANTHER" id="PTHR30251:SF9">
    <property type="entry name" value="CHAPERONE PROTEIN CAF1M"/>
    <property type="match status" value="1"/>
</dbReference>
<comment type="subcellular location">
    <subcellularLocation>
        <location evidence="1">Periplasm</location>
    </subcellularLocation>
</comment>
<dbReference type="GO" id="GO:0030288">
    <property type="term" value="C:outer membrane-bounded periplasmic space"/>
    <property type="evidence" value="ECO:0007669"/>
    <property type="project" value="InterPro"/>
</dbReference>
<evidence type="ECO:0000313" key="11">
    <source>
        <dbReference type="Proteomes" id="UP000317374"/>
    </source>
</evidence>
<dbReference type="InterPro" id="IPR013783">
    <property type="entry name" value="Ig-like_fold"/>
</dbReference>
<evidence type="ECO:0000256" key="1">
    <source>
        <dbReference type="ARBA" id="ARBA00004418"/>
    </source>
</evidence>
<proteinExistence type="inferred from homology"/>
<sequence length="226" mass="25278">MNSIIKMLIIGSLVFSSISQAGITIGATRVIYHGDVKDKSVTIINDDKEPYLIQSWAQTINNDDSTADAPFIVTPPLFRLNSGQKNVLRIIRTGKEFPQDRESLYWLDIKSIPSSKNEDNRNKIRLAVKAEFKLIYRPDTLKETSEKTTQQLRWKKQGNTLTVENPTAYYMNFSDISVGSQKLKAPKYAAPFSHTQYVLPAGANGTVSWAIINDYGGVGPVHKQAL</sequence>
<reference evidence="10 11" key="1">
    <citation type="submission" date="2019-07" db="EMBL/GenBank/DDBJ databases">
        <authorList>
            <person name="Brisse S."/>
            <person name="Rodrigues C."/>
            <person name="Thorpe H."/>
        </authorList>
    </citation>
    <scope>NUCLEOTIDE SEQUENCE [LARGE SCALE GENOMIC DNA]</scope>
    <source>
        <strain evidence="10">SB6422</strain>
    </source>
</reference>
<dbReference type="OrthoDB" id="9131059at2"/>
<dbReference type="InterPro" id="IPR001829">
    <property type="entry name" value="Pili_assmbl_chaperone_bac"/>
</dbReference>
<dbReference type="Gene3D" id="2.60.40.10">
    <property type="entry name" value="Immunoglobulins"/>
    <property type="match status" value="2"/>
</dbReference>
<evidence type="ECO:0000256" key="7">
    <source>
        <dbReference type="SAM" id="SignalP"/>
    </source>
</evidence>
<dbReference type="Pfam" id="PF00345">
    <property type="entry name" value="PapD_N"/>
    <property type="match status" value="1"/>
</dbReference>
<accession>A0A564H397</accession>
<dbReference type="PRINTS" id="PR00969">
    <property type="entry name" value="CHAPERONPILI"/>
</dbReference>
<dbReference type="Pfam" id="PF02753">
    <property type="entry name" value="PapD_C"/>
    <property type="match status" value="1"/>
</dbReference>
<evidence type="ECO:0000256" key="2">
    <source>
        <dbReference type="ARBA" id="ARBA00007399"/>
    </source>
</evidence>
<protein>
    <submittedName>
        <fullName evidence="10">Putative fimbrial chaperone YraI</fullName>
    </submittedName>
</protein>
<dbReference type="InterPro" id="IPR016147">
    <property type="entry name" value="Pili_assmbl_chaperone_N"/>
</dbReference>
<dbReference type="PANTHER" id="PTHR30251">
    <property type="entry name" value="PILUS ASSEMBLY CHAPERONE"/>
    <property type="match status" value="1"/>
</dbReference>
<name>A0A564H397_9ENTR</name>
<evidence type="ECO:0000313" key="10">
    <source>
        <dbReference type="EMBL" id="VUS27840.1"/>
    </source>
</evidence>
<evidence type="ECO:0000256" key="5">
    <source>
        <dbReference type="ARBA" id="ARBA00023186"/>
    </source>
</evidence>
<dbReference type="GO" id="GO:0071555">
    <property type="term" value="P:cell wall organization"/>
    <property type="evidence" value="ECO:0007669"/>
    <property type="project" value="InterPro"/>
</dbReference>
<dbReference type="EMBL" id="CABGGW010000002">
    <property type="protein sequence ID" value="VUS27840.1"/>
    <property type="molecule type" value="Genomic_DNA"/>
</dbReference>
<comment type="similarity">
    <text evidence="2">Belongs to the periplasmic pilus chaperone family.</text>
</comment>
<dbReference type="InterPro" id="IPR050643">
    <property type="entry name" value="Periplasmic_pilus_chap"/>
</dbReference>
<keyword evidence="3 7" id="KW-0732">Signal</keyword>
<feature type="chain" id="PRO_5021760646" evidence="7">
    <location>
        <begin position="22"/>
        <end position="226"/>
    </location>
</feature>
<keyword evidence="6" id="KW-0393">Immunoglobulin domain</keyword>
<evidence type="ECO:0000259" key="8">
    <source>
        <dbReference type="Pfam" id="PF00345"/>
    </source>
</evidence>
<gene>
    <name evidence="10" type="primary">yraI</name>
    <name evidence="10" type="ORF">SB6422_03986</name>
</gene>
<keyword evidence="5" id="KW-0143">Chaperone</keyword>
<evidence type="ECO:0000256" key="4">
    <source>
        <dbReference type="ARBA" id="ARBA00022764"/>
    </source>
</evidence>
<feature type="domain" description="Pili assembly chaperone C-terminal" evidence="9">
    <location>
        <begin position="163"/>
        <end position="218"/>
    </location>
</feature>
<feature type="signal peptide" evidence="7">
    <location>
        <begin position="1"/>
        <end position="21"/>
    </location>
</feature>